<dbReference type="InterPro" id="IPR029033">
    <property type="entry name" value="His_PPase_superfam"/>
</dbReference>
<evidence type="ECO:0000313" key="4">
    <source>
        <dbReference type="WBParaSite" id="MCU_008488-RA"/>
    </source>
</evidence>
<dbReference type="CDD" id="cd07067">
    <property type="entry name" value="HP_PGM_like"/>
    <property type="match status" value="1"/>
</dbReference>
<proteinExistence type="predicted"/>
<dbReference type="Gene3D" id="3.40.50.1240">
    <property type="entry name" value="Phosphoglycerate mutase-like"/>
    <property type="match status" value="1"/>
</dbReference>
<dbReference type="WBParaSite" id="MCU_008488-RA">
    <property type="protein sequence ID" value="MCU_008488-RA"/>
    <property type="gene ID" value="MCU_008488"/>
</dbReference>
<dbReference type="InterPro" id="IPR013078">
    <property type="entry name" value="His_Pase_superF_clade-1"/>
</dbReference>
<sequence>MAPRDCLYYYLTVVRHAQTNENMTQVIQGHMDTELSPVGVDQANLVGDRLKNIHFDAIFTSDLKRAADTAEAIKRVNKQSSFASFTSPLMRERNFGFYNGKPREQIHRFIAETKAHQMGCQMWRDCRGECSHEIFWRALNFFFDLCEFAANQEPRSAPEFPSQGSTELPEYAEPLPLLLPLRQPPVPQAFVPPIRRTDEDVSHASSCTTGTKYQNMDYVGHFILVGHGQWIREFNHILHALAEQHQGFPLQRRMIAVLENCQFNQFGVAFGRAQLALRASHIRAVVESAIATNRQGKCKSLCPYELRDFDRLPISTVCYHLRLDADSVCNHLTTGSKVADNAGEFEEVVPSAGTGVETLYFAREDDEYAGLPLAK</sequence>
<dbReference type="GO" id="GO:0004331">
    <property type="term" value="F:fructose-2,6-bisphosphate 2-phosphatase activity"/>
    <property type="evidence" value="ECO:0007669"/>
    <property type="project" value="TreeGrafter"/>
</dbReference>
<dbReference type="SMART" id="SM00855">
    <property type="entry name" value="PGAM"/>
    <property type="match status" value="1"/>
</dbReference>
<reference evidence="4" key="1">
    <citation type="submission" date="2019-11" db="UniProtKB">
        <authorList>
            <consortium name="WormBaseParasite"/>
        </authorList>
    </citation>
    <scope>IDENTIFICATION</scope>
</reference>
<keyword evidence="1" id="KW-0378">Hydrolase</keyword>
<evidence type="ECO:0000256" key="1">
    <source>
        <dbReference type="ARBA" id="ARBA00022801"/>
    </source>
</evidence>
<dbReference type="Pfam" id="PF00300">
    <property type="entry name" value="His_Phos_1"/>
    <property type="match status" value="1"/>
</dbReference>
<feature type="active site" description="Tele-phosphohistidine intermediate" evidence="2">
    <location>
        <position position="16"/>
    </location>
</feature>
<name>A0A5K3FK70_MESCO</name>
<accession>A0A5K3FK70</accession>
<evidence type="ECO:0000256" key="3">
    <source>
        <dbReference type="PIRSR" id="PIRSR613078-2"/>
    </source>
</evidence>
<dbReference type="PANTHER" id="PTHR46517">
    <property type="entry name" value="FRUCTOSE-2,6-BISPHOSPHATASE TIGAR"/>
    <property type="match status" value="1"/>
</dbReference>
<protein>
    <submittedName>
        <fullName evidence="4">Phosphoglycerate mutase family protein</fullName>
    </submittedName>
</protein>
<feature type="binding site" evidence="3">
    <location>
        <begin position="15"/>
        <end position="22"/>
    </location>
    <ligand>
        <name>substrate</name>
    </ligand>
</feature>
<feature type="binding site" evidence="3">
    <location>
        <position position="65"/>
    </location>
    <ligand>
        <name>substrate</name>
    </ligand>
</feature>
<dbReference type="SUPFAM" id="SSF53254">
    <property type="entry name" value="Phosphoglycerate mutase-like"/>
    <property type="match status" value="1"/>
</dbReference>
<evidence type="ECO:0000256" key="2">
    <source>
        <dbReference type="PIRSR" id="PIRSR613078-1"/>
    </source>
</evidence>
<dbReference type="PANTHER" id="PTHR46517:SF1">
    <property type="entry name" value="FRUCTOSE-2,6-BISPHOSPHATASE TIGAR"/>
    <property type="match status" value="1"/>
</dbReference>
<organism evidence="4">
    <name type="scientific">Mesocestoides corti</name>
    <name type="common">Flatworm</name>
    <dbReference type="NCBI Taxonomy" id="53468"/>
    <lineage>
        <taxon>Eukaryota</taxon>
        <taxon>Metazoa</taxon>
        <taxon>Spiralia</taxon>
        <taxon>Lophotrochozoa</taxon>
        <taxon>Platyhelminthes</taxon>
        <taxon>Cestoda</taxon>
        <taxon>Eucestoda</taxon>
        <taxon>Cyclophyllidea</taxon>
        <taxon>Mesocestoididae</taxon>
        <taxon>Mesocestoides</taxon>
    </lineage>
</organism>
<dbReference type="GO" id="GO:0045820">
    <property type="term" value="P:negative regulation of glycolytic process"/>
    <property type="evidence" value="ECO:0007669"/>
    <property type="project" value="TreeGrafter"/>
</dbReference>
<dbReference type="GO" id="GO:0043456">
    <property type="term" value="P:regulation of pentose-phosphate shunt"/>
    <property type="evidence" value="ECO:0007669"/>
    <property type="project" value="TreeGrafter"/>
</dbReference>
<feature type="active site" description="Proton donor/acceptor" evidence="2">
    <location>
        <position position="92"/>
    </location>
</feature>
<dbReference type="InterPro" id="IPR051695">
    <property type="entry name" value="Phosphoglycerate_Mutase"/>
</dbReference>
<dbReference type="AlphaFoldDB" id="A0A5K3FK70"/>
<dbReference type="GO" id="GO:0005829">
    <property type="term" value="C:cytosol"/>
    <property type="evidence" value="ECO:0007669"/>
    <property type="project" value="TreeGrafter"/>
</dbReference>